<dbReference type="FunCoup" id="A0A7M7K6L4">
    <property type="interactions" value="1705"/>
</dbReference>
<dbReference type="InterPro" id="IPR000403">
    <property type="entry name" value="PI3/4_kinase_cat_dom"/>
</dbReference>
<dbReference type="InterPro" id="IPR057564">
    <property type="entry name" value="HEAT_ATR"/>
</dbReference>
<dbReference type="InterPro" id="IPR026683">
    <property type="entry name" value="TOR_cat"/>
</dbReference>
<evidence type="ECO:0000256" key="10">
    <source>
        <dbReference type="RuleBase" id="RU364109"/>
    </source>
</evidence>
<dbReference type="InterPro" id="IPR003151">
    <property type="entry name" value="PIK-rel_kinase_FAT"/>
</dbReference>
<evidence type="ECO:0000256" key="8">
    <source>
        <dbReference type="ARBA" id="ARBA00047899"/>
    </source>
</evidence>
<evidence type="ECO:0000256" key="9">
    <source>
        <dbReference type="ARBA" id="ARBA00048679"/>
    </source>
</evidence>
<dbReference type="InterPro" id="IPR050517">
    <property type="entry name" value="DDR_Repair_Kinase"/>
</dbReference>
<keyword evidence="16" id="KW-1185">Reference proteome</keyword>
<dbReference type="GO" id="GO:0005634">
    <property type="term" value="C:nucleus"/>
    <property type="evidence" value="ECO:0007669"/>
    <property type="project" value="TreeGrafter"/>
</dbReference>
<evidence type="ECO:0000256" key="1">
    <source>
        <dbReference type="ARBA" id="ARBA00011031"/>
    </source>
</evidence>
<dbReference type="SUPFAM" id="SSF47212">
    <property type="entry name" value="FKBP12-rapamycin-binding domain of FKBP-rapamycin-associated protein (FRAP)"/>
    <property type="match status" value="1"/>
</dbReference>
<dbReference type="Gene3D" id="3.30.1010.10">
    <property type="entry name" value="Phosphatidylinositol 3-kinase Catalytic Subunit, Chain A, domain 4"/>
    <property type="match status" value="1"/>
</dbReference>
<dbReference type="KEGG" id="vde:111250846"/>
<keyword evidence="2 10" id="KW-0808">Transferase</keyword>
<dbReference type="GO" id="GO:0031931">
    <property type="term" value="C:TORC1 complex"/>
    <property type="evidence" value="ECO:0007669"/>
    <property type="project" value="UniProtKB-ARBA"/>
</dbReference>
<dbReference type="Gene3D" id="1.25.40.10">
    <property type="entry name" value="Tetratricopeptide repeat domain"/>
    <property type="match status" value="1"/>
</dbReference>
<feature type="region of interest" description="Disordered" evidence="11">
    <location>
        <begin position="2390"/>
        <end position="2547"/>
    </location>
</feature>
<dbReference type="InterPro" id="IPR011009">
    <property type="entry name" value="Kinase-like_dom_sf"/>
</dbReference>
<dbReference type="InterPro" id="IPR018936">
    <property type="entry name" value="PI3/4_kinase_CS"/>
</dbReference>
<evidence type="ECO:0000256" key="5">
    <source>
        <dbReference type="ARBA" id="ARBA00022777"/>
    </source>
</evidence>
<dbReference type="Proteomes" id="UP000594260">
    <property type="component" value="Unplaced"/>
</dbReference>
<name>A0A7M7K6L4_VARDE</name>
<dbReference type="GO" id="GO:0045787">
    <property type="term" value="P:positive regulation of cell cycle"/>
    <property type="evidence" value="ECO:0007669"/>
    <property type="project" value="UniProtKB-ARBA"/>
</dbReference>
<dbReference type="GO" id="GO:0038202">
    <property type="term" value="P:TORC1 signaling"/>
    <property type="evidence" value="ECO:0007669"/>
    <property type="project" value="TreeGrafter"/>
</dbReference>
<evidence type="ECO:0000256" key="4">
    <source>
        <dbReference type="ARBA" id="ARBA00022741"/>
    </source>
</evidence>
<dbReference type="SMART" id="SM01345">
    <property type="entry name" value="Rapamycin_bind"/>
    <property type="match status" value="1"/>
</dbReference>
<dbReference type="SMART" id="SM00146">
    <property type="entry name" value="PI3Kc"/>
    <property type="match status" value="1"/>
</dbReference>
<dbReference type="InParanoid" id="A0A7M7K6L4"/>
<dbReference type="Pfam" id="PF02260">
    <property type="entry name" value="FATC"/>
    <property type="match status" value="1"/>
</dbReference>
<evidence type="ECO:0000256" key="2">
    <source>
        <dbReference type="ARBA" id="ARBA00022679"/>
    </source>
</evidence>
<proteinExistence type="inferred from homology"/>
<protein>
    <recommendedName>
        <fullName evidence="10">Serine/threonine-protein kinase TOR</fullName>
        <ecNumber evidence="10">2.7.11.1</ecNumber>
    </recommendedName>
</protein>
<comment type="catalytic activity">
    <reaction evidence="9">
        <text>L-seryl-[protein] + ATP = O-phospho-L-seryl-[protein] + ADP + H(+)</text>
        <dbReference type="Rhea" id="RHEA:17989"/>
        <dbReference type="Rhea" id="RHEA-COMP:9863"/>
        <dbReference type="Rhea" id="RHEA-COMP:11604"/>
        <dbReference type="ChEBI" id="CHEBI:15378"/>
        <dbReference type="ChEBI" id="CHEBI:29999"/>
        <dbReference type="ChEBI" id="CHEBI:30616"/>
        <dbReference type="ChEBI" id="CHEBI:83421"/>
        <dbReference type="ChEBI" id="CHEBI:456216"/>
        <dbReference type="EC" id="2.7.11.1"/>
    </reaction>
</comment>
<dbReference type="InterPro" id="IPR016024">
    <property type="entry name" value="ARM-type_fold"/>
</dbReference>
<feature type="compositionally biased region" description="Low complexity" evidence="11">
    <location>
        <begin position="2411"/>
        <end position="2440"/>
    </location>
</feature>
<dbReference type="GO" id="GO:0045893">
    <property type="term" value="P:positive regulation of DNA-templated transcription"/>
    <property type="evidence" value="ECO:0007669"/>
    <property type="project" value="UniProtKB-ARBA"/>
</dbReference>
<feature type="domain" description="FATC" evidence="14">
    <location>
        <begin position="2572"/>
        <end position="2604"/>
    </location>
</feature>
<keyword evidence="7" id="KW-0131">Cell cycle</keyword>
<feature type="compositionally biased region" description="Low complexity" evidence="11">
    <location>
        <begin position="2497"/>
        <end position="2546"/>
    </location>
</feature>
<dbReference type="PANTHER" id="PTHR11139:SF9">
    <property type="entry name" value="SERINE_THREONINE-PROTEIN KINASE MTOR"/>
    <property type="match status" value="1"/>
</dbReference>
<sequence length="2604" mass="294481">MKMSSGVAGDAMAARVAPFVERLKSRKDEVRLAAAKELTRLVNSEFRSLPQEEVSAFVSEFRDHIFKMVSHPENHQKRGAMQAIMALIQISDLATIAHYSSYIKTAQQSNDVDVIVQAAKALGMLVQSYTSNAAKPYYETQVQASFDTLMSLETDKDMPPSNVAPMSAVLVLKELATVNPTFFSKFLGRFFDTIFLPIEHPQTELRQNAVQALSAIFRIIVVREPRERQRLPYYDHCLDKVLAALADTSPQKDVGPTSKGLNRENLIHGNLLVLNELFRFSNLEWEQKMNKVEDIVSNSPVVWPKEKDPHNFNKFVLKYKKRPKQSRNMVTVTARPDITPTKESKICKSLLLERFENICSHVVRQMTQRNVHIHKALWELLPRLAAFAPEPFVNRKYLDRSLVYLQQCLKREKDRGNAFISVGMLALAVGDEHLGDPRPFVETIAEALQANAKYPGGGKKRQDRGVPEPAVFACISLLVRVKGPSIQQEIIALLPPILQAPLTAHVTGTLNEICLRIPSLKSEVQRGLLDVISRIIMKRPLTHPGDPMRTQSPPESYTEPAVMVQALKTLGQFDFEDHSLLPFIKHIANYCLGSEHAEIRLEVVRTCCLILSPKLYHMRQAKQYSTTLMCTVQDVLSKLMSAGVTDRDAEVRRCVLESLTERFDEHLAQAEHLDALFLILNDEVFEIRELALIVIGRLSTRNPAYVMPHLRKVLVQILTELEYSGMSRNTEESAKMLAHLLSSAPKLVKPYMQPVLSVLLPKITNQTQNLQTVGVTVAVMSAVGEQAEVSGPEMSQYLEELMPIVLDMMQEHVSIEKRDMALWTLAQLVESTGFVVVPYERYPNLMGNLLHILETGQSQTVKREVLRALGLLGALDPFKHKLIIGAIESDVTGGVLSLSNDSGDSFGGVGAVGAVGTGASSHASELLVQHSNNLDEFFSAMTLMSLTKMLLDQQQDSCCCAIARSLGSLINEVGMRVVPYLPQLLPALLTVIPRKCSHKLEAKLGPIISMTEVVGKHISTFLDEILACTREVWVVNSPMDPGVMDLVQTLVRALGSDFKVYIPRLLPHALKALANDISQDRRVTDKLLDTLVVLGCTLEEYLHLLLPPLVRLFEQPADNEPLRKKAIMTVDKLADTLDVSQFGSMIIHGLIRVIDSPCSTDLKDEAVALMTMMVCQLRKKFRIFKETVDEAIKRNRGGLKRVDIYDSMCNKVLEESTLVDDDTGIIPHRQRELREKSKEKNPSVTHKQRVGEEFIVTLTAHFDKHVLTEDWLTWLDSVQLITLSQAPDRAVRWCGTVTTYISPIHRELFNTAFLSCWLELNKEQKQRVITALQEVLTIQAVPEVTHAILNLNEFIEHYDTLLSDVNLLARKAFESRAYAKALRYREQQFQKNKASEPEVLESLIMINNKLQQPEGAAGVLEYAKKLKGRLRVRGGWYEKLHDWEAALNEYRMARESEPEDPEPIFGQMRCLEVLAEWKQLHQLASEEWEKSSVETQAKMARMASAAAWGLQNWDDMRKYSSALPKTSLDFAFHQAVLAVHEQNYLEAYSNIDKARDLLETDLTALWKESYPRAYPAMVQVQMLAELEEVVQYKLVAELRDHIRQKWWNRLQGCQASVEDWQRILQVHSLATSPCDDQRTWLKFASLCRSSGRLQQSRRVLATLLGTNDPTPQNLLACAGSKPEVSFAFMKHMWTEARLAKDLEKKKTVLNLLHKFSHEELTKITEKESAVPPTQKRDYQRLLSKCFLKCGRWKEELDGVNEASLRDILYYLTLAKKHNSAWHKAWHAFAYINFEAILLHQRNKGQNADTSGFHTSDHTRGMTDKLMHDYAVPAVQGFIRSIALSDGSDGSSLQDTLRLLTLWFDYGHFKSVLNAVSEAKKAVPVMTWLQVIPQLIARIDTPNHNVANLILELLMDISKHHPQALIYPLTVAHKSNAAQRSHSANVVLSFMNDHWPNLVKQARLVSHELIRVSILWHELWHEGLEEASRLYFGERNVQGMLDTLKPLHDLMVRGPETLKETAFYQAYAADLVRANDCCQNYRRTHNVKELGTAWDQYYGVFRRISKQLPQLTNLELQHCSPKLLECTNLELAVPGSYNPTQPIVKIHSVHSTLQVIASKQRPRKLTVKGSDGRDFTFLLKGHEDLRQDERVMQLFGLVNTLLINDPETSRRNLTIQRYSVIPLSTNSGLIGWVPNCDTLHTLIKDHRERKKILLNIEHRIMLRMAPQYDHLPLMHKVEVFEYALEATQGQDLAQLLWLKSPTSEEWFERRTNYTRSLAVMSMVGYVLGLGDRHPSNLMLRTSGKILHIDFGDCFEVAMTREKFPEKIPFRLTRMLILAMEVTGIEGTYRITCEKVLKVLRNHKDSLMAVLEAFVYDPLFNWRLVEANAQPTGRNRHTAAPRPTDTTIARDPNVVVNNSNTTNNTNGSSAALEQTQQPTTTTLHVLSRVTQDQSADSSAGGDGATLEVAPTESLSEGRLTASEILSQPQSDGAAVFNRSSQAHAQSESQAIQQQQQQQQQEQQQQAGPSGAAGAAQQKPQSSQGPKQEVLNKKAVAIIKRVREKLTGRDFDQRMPLEVSQQVELLIRQATSPENLCQCYIGWCPFW</sequence>
<accession>A0A7M7K6L4</accession>
<comment type="similarity">
    <text evidence="1 10">Belongs to the PI3/PI4-kinase family.</text>
</comment>
<dbReference type="Gene3D" id="1.25.10.10">
    <property type="entry name" value="Leucine-rich Repeat Variant"/>
    <property type="match status" value="5"/>
</dbReference>
<feature type="domain" description="FAT" evidence="13">
    <location>
        <begin position="1367"/>
        <end position="1934"/>
    </location>
</feature>
<dbReference type="GO" id="GO:0005524">
    <property type="term" value="F:ATP binding"/>
    <property type="evidence" value="ECO:0007669"/>
    <property type="project" value="UniProtKB-KW"/>
</dbReference>
<dbReference type="SUPFAM" id="SSF48371">
    <property type="entry name" value="ARM repeat"/>
    <property type="match status" value="1"/>
</dbReference>
<dbReference type="GO" id="GO:0016242">
    <property type="term" value="P:negative regulation of macroautophagy"/>
    <property type="evidence" value="ECO:0007669"/>
    <property type="project" value="TreeGrafter"/>
</dbReference>
<dbReference type="GeneID" id="111250846"/>
<evidence type="ECO:0000256" key="6">
    <source>
        <dbReference type="ARBA" id="ARBA00022840"/>
    </source>
</evidence>
<evidence type="ECO:0000259" key="12">
    <source>
        <dbReference type="PROSITE" id="PS50290"/>
    </source>
</evidence>
<dbReference type="Pfam" id="PF08771">
    <property type="entry name" value="FRB_dom"/>
    <property type="match status" value="1"/>
</dbReference>
<dbReference type="RefSeq" id="XP_022662430.1">
    <property type="nucleotide sequence ID" value="XM_022806695.1"/>
</dbReference>
<dbReference type="InterPro" id="IPR036940">
    <property type="entry name" value="PI3/4_kinase_cat_sf"/>
</dbReference>
<dbReference type="CTD" id="21977"/>
<dbReference type="FunFam" id="3.30.1010.10:FF:000004">
    <property type="entry name" value="Serine/threonine-protein kinase TOR"/>
    <property type="match status" value="1"/>
</dbReference>
<dbReference type="FunFam" id="1.20.120.150:FF:000001">
    <property type="entry name" value="Serine/threonine-protein kinase TOR"/>
    <property type="match status" value="1"/>
</dbReference>
<dbReference type="PROSITE" id="PS51189">
    <property type="entry name" value="FAT"/>
    <property type="match status" value="1"/>
</dbReference>
<dbReference type="OrthoDB" id="2250022at2759"/>
<dbReference type="GO" id="GO:0044877">
    <property type="term" value="F:protein-containing complex binding"/>
    <property type="evidence" value="ECO:0007669"/>
    <property type="project" value="InterPro"/>
</dbReference>
<dbReference type="InterPro" id="IPR003152">
    <property type="entry name" value="FATC_dom"/>
</dbReference>
<evidence type="ECO:0000256" key="3">
    <source>
        <dbReference type="ARBA" id="ARBA00022737"/>
    </source>
</evidence>
<keyword evidence="6 10" id="KW-0067">ATP-binding</keyword>
<keyword evidence="4 10" id="KW-0547">Nucleotide-binding</keyword>
<dbReference type="CDD" id="cd05169">
    <property type="entry name" value="PIKKc_TOR"/>
    <property type="match status" value="1"/>
</dbReference>
<dbReference type="PANTHER" id="PTHR11139">
    <property type="entry name" value="ATAXIA TELANGIECTASIA MUTATED ATM -RELATED"/>
    <property type="match status" value="1"/>
</dbReference>
<dbReference type="EC" id="2.7.11.1" evidence="10"/>
<feature type="domain" description="PI3K/PI4K catalytic" evidence="12">
    <location>
        <begin position="2108"/>
        <end position="2422"/>
    </location>
</feature>
<dbReference type="OMA" id="MRQHSAK"/>
<dbReference type="InterPro" id="IPR036738">
    <property type="entry name" value="FRB_sf"/>
</dbReference>
<evidence type="ECO:0000259" key="14">
    <source>
        <dbReference type="PROSITE" id="PS51190"/>
    </source>
</evidence>
<feature type="compositionally biased region" description="Polar residues" evidence="11">
    <location>
        <begin position="2446"/>
        <end position="2455"/>
    </location>
</feature>
<dbReference type="PROSITE" id="PS51190">
    <property type="entry name" value="FATC"/>
    <property type="match status" value="1"/>
</dbReference>
<dbReference type="GO" id="GO:0031932">
    <property type="term" value="C:TORC2 complex"/>
    <property type="evidence" value="ECO:0007669"/>
    <property type="project" value="TreeGrafter"/>
</dbReference>
<dbReference type="Pfam" id="PF11865">
    <property type="entry name" value="mTOR_dom"/>
    <property type="match status" value="1"/>
</dbReference>
<dbReference type="InterPro" id="IPR011990">
    <property type="entry name" value="TPR-like_helical_dom_sf"/>
</dbReference>
<dbReference type="GO" id="GO:0045930">
    <property type="term" value="P:negative regulation of mitotic cell cycle"/>
    <property type="evidence" value="ECO:0007669"/>
    <property type="project" value="UniProtKB-ARBA"/>
</dbReference>
<dbReference type="PROSITE" id="PS50290">
    <property type="entry name" value="PI3_4_KINASE_3"/>
    <property type="match status" value="1"/>
</dbReference>
<reference evidence="15" key="1">
    <citation type="submission" date="2021-01" db="UniProtKB">
        <authorList>
            <consortium name="EnsemblMetazoa"/>
        </authorList>
    </citation>
    <scope>IDENTIFICATION</scope>
</reference>
<dbReference type="InterPro" id="IPR011989">
    <property type="entry name" value="ARM-like"/>
</dbReference>
<dbReference type="SMART" id="SM01343">
    <property type="entry name" value="FATC"/>
    <property type="match status" value="1"/>
</dbReference>
<dbReference type="SMART" id="SM01346">
    <property type="entry name" value="DUF3385"/>
    <property type="match status" value="1"/>
</dbReference>
<dbReference type="Pfam" id="PF00454">
    <property type="entry name" value="PI3_PI4_kinase"/>
    <property type="match status" value="1"/>
</dbReference>
<dbReference type="GO" id="GO:0004674">
    <property type="term" value="F:protein serine/threonine kinase activity"/>
    <property type="evidence" value="ECO:0007669"/>
    <property type="project" value="UniProtKB-KW"/>
</dbReference>
<dbReference type="FunFam" id="1.10.1070.11:FF:000007">
    <property type="entry name" value="Serine/threonine-protein kinase TOR"/>
    <property type="match status" value="1"/>
</dbReference>
<dbReference type="EnsemblMetazoa" id="XM_022806695">
    <property type="protein sequence ID" value="XP_022662430"/>
    <property type="gene ID" value="LOC111250846"/>
</dbReference>
<dbReference type="Gene3D" id="1.20.120.150">
    <property type="entry name" value="FKBP12-rapamycin binding domain"/>
    <property type="match status" value="1"/>
</dbReference>
<evidence type="ECO:0000259" key="13">
    <source>
        <dbReference type="PROSITE" id="PS51189"/>
    </source>
</evidence>
<keyword evidence="10" id="KW-0723">Serine/threonine-protein kinase</keyword>
<evidence type="ECO:0000256" key="7">
    <source>
        <dbReference type="ARBA" id="ARBA00023306"/>
    </source>
</evidence>
<organism evidence="15 16">
    <name type="scientific">Varroa destructor</name>
    <name type="common">Honeybee mite</name>
    <dbReference type="NCBI Taxonomy" id="109461"/>
    <lineage>
        <taxon>Eukaryota</taxon>
        <taxon>Metazoa</taxon>
        <taxon>Ecdysozoa</taxon>
        <taxon>Arthropoda</taxon>
        <taxon>Chelicerata</taxon>
        <taxon>Arachnida</taxon>
        <taxon>Acari</taxon>
        <taxon>Parasitiformes</taxon>
        <taxon>Mesostigmata</taxon>
        <taxon>Gamasina</taxon>
        <taxon>Dermanyssoidea</taxon>
        <taxon>Varroidae</taxon>
        <taxon>Varroa</taxon>
    </lineage>
</organism>
<dbReference type="GO" id="GO:0005737">
    <property type="term" value="C:cytoplasm"/>
    <property type="evidence" value="ECO:0007669"/>
    <property type="project" value="TreeGrafter"/>
</dbReference>
<dbReference type="InterPro" id="IPR014009">
    <property type="entry name" value="PIK_FAT"/>
</dbReference>
<dbReference type="Gene3D" id="1.10.1070.11">
    <property type="entry name" value="Phosphatidylinositol 3-/4-kinase, catalytic domain"/>
    <property type="match status" value="1"/>
</dbReference>
<dbReference type="GO" id="GO:0010605">
    <property type="term" value="P:negative regulation of macromolecule metabolic process"/>
    <property type="evidence" value="ECO:0007669"/>
    <property type="project" value="UniProtKB-ARBA"/>
</dbReference>
<dbReference type="InterPro" id="IPR009076">
    <property type="entry name" value="FRB_dom"/>
</dbReference>
<evidence type="ECO:0000313" key="16">
    <source>
        <dbReference type="Proteomes" id="UP000594260"/>
    </source>
</evidence>
<keyword evidence="3" id="KW-0677">Repeat</keyword>
<comment type="catalytic activity">
    <reaction evidence="8 10">
        <text>L-threonyl-[protein] + ATP = O-phospho-L-threonyl-[protein] + ADP + H(+)</text>
        <dbReference type="Rhea" id="RHEA:46608"/>
        <dbReference type="Rhea" id="RHEA-COMP:11060"/>
        <dbReference type="Rhea" id="RHEA-COMP:11605"/>
        <dbReference type="ChEBI" id="CHEBI:15378"/>
        <dbReference type="ChEBI" id="CHEBI:30013"/>
        <dbReference type="ChEBI" id="CHEBI:30616"/>
        <dbReference type="ChEBI" id="CHEBI:61977"/>
        <dbReference type="ChEBI" id="CHEBI:456216"/>
        <dbReference type="EC" id="2.7.11.1"/>
    </reaction>
</comment>
<keyword evidence="5 10" id="KW-0418">Kinase</keyword>
<dbReference type="Pfam" id="PF23593">
    <property type="entry name" value="HEAT_ATR"/>
    <property type="match status" value="1"/>
</dbReference>
<dbReference type="GO" id="GO:2000243">
    <property type="term" value="P:positive regulation of reproductive process"/>
    <property type="evidence" value="ECO:0007669"/>
    <property type="project" value="UniProtKB-ARBA"/>
</dbReference>
<dbReference type="InterPro" id="IPR024585">
    <property type="entry name" value="mTOR_dom"/>
</dbReference>
<dbReference type="SUPFAM" id="SSF56112">
    <property type="entry name" value="Protein kinase-like (PK-like)"/>
    <property type="match status" value="1"/>
</dbReference>
<evidence type="ECO:0000256" key="11">
    <source>
        <dbReference type="SAM" id="MobiDB-lite"/>
    </source>
</evidence>
<dbReference type="PROSITE" id="PS00916">
    <property type="entry name" value="PI3_4_KINASE_2"/>
    <property type="match status" value="1"/>
</dbReference>
<dbReference type="Pfam" id="PF02259">
    <property type="entry name" value="FAT"/>
    <property type="match status" value="1"/>
</dbReference>
<dbReference type="PROSITE" id="PS00915">
    <property type="entry name" value="PI3_4_KINASE_1"/>
    <property type="match status" value="1"/>
</dbReference>
<evidence type="ECO:0000313" key="15">
    <source>
        <dbReference type="EnsemblMetazoa" id="XP_022662430"/>
    </source>
</evidence>